<dbReference type="Proteomes" id="UP000308600">
    <property type="component" value="Unassembled WGS sequence"/>
</dbReference>
<evidence type="ECO:0000313" key="1">
    <source>
        <dbReference type="EMBL" id="TFK64760.1"/>
    </source>
</evidence>
<protein>
    <submittedName>
        <fullName evidence="1">Uncharacterized protein</fullName>
    </submittedName>
</protein>
<accession>A0ACD3AH46</accession>
<name>A0ACD3AH46_9AGAR</name>
<keyword evidence="2" id="KW-1185">Reference proteome</keyword>
<proteinExistence type="predicted"/>
<reference evidence="1 2" key="1">
    <citation type="journal article" date="2019" name="Nat. Ecol. Evol.">
        <title>Megaphylogeny resolves global patterns of mushroom evolution.</title>
        <authorList>
            <person name="Varga T."/>
            <person name="Krizsan K."/>
            <person name="Foldi C."/>
            <person name="Dima B."/>
            <person name="Sanchez-Garcia M."/>
            <person name="Sanchez-Ramirez S."/>
            <person name="Szollosi G.J."/>
            <person name="Szarkandi J.G."/>
            <person name="Papp V."/>
            <person name="Albert L."/>
            <person name="Andreopoulos W."/>
            <person name="Angelini C."/>
            <person name="Antonin V."/>
            <person name="Barry K.W."/>
            <person name="Bougher N.L."/>
            <person name="Buchanan P."/>
            <person name="Buyck B."/>
            <person name="Bense V."/>
            <person name="Catcheside P."/>
            <person name="Chovatia M."/>
            <person name="Cooper J."/>
            <person name="Damon W."/>
            <person name="Desjardin D."/>
            <person name="Finy P."/>
            <person name="Geml J."/>
            <person name="Haridas S."/>
            <person name="Hughes K."/>
            <person name="Justo A."/>
            <person name="Karasinski D."/>
            <person name="Kautmanova I."/>
            <person name="Kiss B."/>
            <person name="Kocsube S."/>
            <person name="Kotiranta H."/>
            <person name="LaButti K.M."/>
            <person name="Lechner B.E."/>
            <person name="Liimatainen K."/>
            <person name="Lipzen A."/>
            <person name="Lukacs Z."/>
            <person name="Mihaltcheva S."/>
            <person name="Morgado L.N."/>
            <person name="Niskanen T."/>
            <person name="Noordeloos M.E."/>
            <person name="Ohm R.A."/>
            <person name="Ortiz-Santana B."/>
            <person name="Ovrebo C."/>
            <person name="Racz N."/>
            <person name="Riley R."/>
            <person name="Savchenko A."/>
            <person name="Shiryaev A."/>
            <person name="Soop K."/>
            <person name="Spirin V."/>
            <person name="Szebenyi C."/>
            <person name="Tomsovsky M."/>
            <person name="Tulloss R.E."/>
            <person name="Uehling J."/>
            <person name="Grigoriev I.V."/>
            <person name="Vagvolgyi C."/>
            <person name="Papp T."/>
            <person name="Martin F.M."/>
            <person name="Miettinen O."/>
            <person name="Hibbett D.S."/>
            <person name="Nagy L.G."/>
        </authorList>
    </citation>
    <scope>NUCLEOTIDE SEQUENCE [LARGE SCALE GENOMIC DNA]</scope>
    <source>
        <strain evidence="1 2">NL-1719</strain>
    </source>
</reference>
<sequence>MTNPDLSPELLEHILNWVEHRRDLISFACVSKMCKEFVIPRHTEYRVLRLSGGRDWVTTWNHLTRRLDLVSNFRTIHFVSMDNAAHRGGFRVPSTWEEKVDQARKIHLRNWKAEHIMKQIEAICEVMERVEMLHTFIWERLPGHTVIGGDEKRLLGLVAQKPTLRRLELSDEWGLEGLFVSLEDIQHPIWHMAHLESLVIGYHDDEELLTQDENFGMWVQSMSSTLTFLSIPEEIFVAHCDNFRLPSLTNLLLPTATDSDETPPSVIVAFLESHPHIEELSWMPRKSTKLASGCLPNLQKLACSPEFFLALDSADDQPLIPRRIEELGITWRGKRGARIGVKRMVGSQCFDHTCLKRLRFERWAADSFEDHLLLAKTFPNIRRLNLRWRLKDSEDNLSKEQWIELLSSFSTLEAFLGDELINSREPTELSEPEICQVVRNLAPQCPKLRQIAHHAVVGAEAASPNDVYTKITIIKEEPQGETLTAFGATSSVEAGNGQKFRWERAEYPPRDRFQTMPWGDHEW</sequence>
<gene>
    <name evidence="1" type="ORF">BDN72DRAFT_846285</name>
</gene>
<dbReference type="EMBL" id="ML208462">
    <property type="protein sequence ID" value="TFK64760.1"/>
    <property type="molecule type" value="Genomic_DNA"/>
</dbReference>
<organism evidence="1 2">
    <name type="scientific">Pluteus cervinus</name>
    <dbReference type="NCBI Taxonomy" id="181527"/>
    <lineage>
        <taxon>Eukaryota</taxon>
        <taxon>Fungi</taxon>
        <taxon>Dikarya</taxon>
        <taxon>Basidiomycota</taxon>
        <taxon>Agaricomycotina</taxon>
        <taxon>Agaricomycetes</taxon>
        <taxon>Agaricomycetidae</taxon>
        <taxon>Agaricales</taxon>
        <taxon>Pluteineae</taxon>
        <taxon>Pluteaceae</taxon>
        <taxon>Pluteus</taxon>
    </lineage>
</organism>
<evidence type="ECO:0000313" key="2">
    <source>
        <dbReference type="Proteomes" id="UP000308600"/>
    </source>
</evidence>